<dbReference type="Proteomes" id="UP000029917">
    <property type="component" value="Unassembled WGS sequence"/>
</dbReference>
<accession>A0A099EVM6</accession>
<evidence type="ECO:0000313" key="1">
    <source>
        <dbReference type="EMBL" id="KGJ02450.1"/>
    </source>
</evidence>
<dbReference type="OrthoDB" id="7874220at2"/>
<reference evidence="1 2" key="2">
    <citation type="submission" date="2014-10" db="EMBL/GenBank/DDBJ databases">
        <title>Paracoccus sanguinis sp. nov., isolated from clinical specimens of New York State patients.</title>
        <authorList>
            <person name="Mingle L.A."/>
            <person name="Cole J.A."/>
            <person name="Lapierre P."/>
            <person name="Musser K.A."/>
        </authorList>
    </citation>
    <scope>NUCLEOTIDE SEQUENCE [LARGE SCALE GENOMIC DNA]</scope>
    <source>
        <strain evidence="1 2">HAMBI 3106</strain>
    </source>
</reference>
<proteinExistence type="predicted"/>
<name>A0A099EVM6_9RHOB</name>
<reference evidence="1 2" key="1">
    <citation type="submission" date="2014-09" db="EMBL/GenBank/DDBJ databases">
        <authorList>
            <person name="McGinnis J.M."/>
            <person name="Wolfgang W.J."/>
        </authorList>
    </citation>
    <scope>NUCLEOTIDE SEQUENCE [LARGE SCALE GENOMIC DNA]</scope>
    <source>
        <strain evidence="1 2">HAMBI 3106</strain>
    </source>
</reference>
<gene>
    <name evidence="1" type="ORF">IC63_14725</name>
</gene>
<evidence type="ECO:0000313" key="2">
    <source>
        <dbReference type="Proteomes" id="UP000029917"/>
    </source>
</evidence>
<dbReference type="RefSeq" id="WP_036721515.1">
    <property type="nucleotide sequence ID" value="NZ_JRKS01000068.1"/>
</dbReference>
<comment type="caution">
    <text evidence="1">The sequence shown here is derived from an EMBL/GenBank/DDBJ whole genome shotgun (WGS) entry which is preliminary data.</text>
</comment>
<dbReference type="EMBL" id="JRKS01000068">
    <property type="protein sequence ID" value="KGJ02450.1"/>
    <property type="molecule type" value="Genomic_DNA"/>
</dbReference>
<keyword evidence="2" id="KW-1185">Reference proteome</keyword>
<protein>
    <submittedName>
        <fullName evidence="1">Uncharacterized protein</fullName>
    </submittedName>
</protein>
<dbReference type="AlphaFoldDB" id="A0A099EVM6"/>
<sequence>MSVRPIWSSETTAARLLDMKPAEFRSLVEAGHLPPPDEIAPGFKRWKTEALERIRSGAAIEGPMEW</sequence>
<organism evidence="1 2">
    <name type="scientific">Paracoccus sphaerophysae</name>
    <dbReference type="NCBI Taxonomy" id="690417"/>
    <lineage>
        <taxon>Bacteria</taxon>
        <taxon>Pseudomonadati</taxon>
        <taxon>Pseudomonadota</taxon>
        <taxon>Alphaproteobacteria</taxon>
        <taxon>Rhodobacterales</taxon>
        <taxon>Paracoccaceae</taxon>
        <taxon>Paracoccus</taxon>
    </lineage>
</organism>
<dbReference type="STRING" id="690417.IC63_14725"/>